<proteinExistence type="predicted"/>
<dbReference type="Gene3D" id="1.20.120.1490">
    <property type="match status" value="1"/>
</dbReference>
<feature type="chain" id="PRO_5002130549" evidence="1">
    <location>
        <begin position="28"/>
        <end position="142"/>
    </location>
</feature>
<dbReference type="AlphaFoldDB" id="A0A0C1E6N8"/>
<accession>A0A0C1E6N8</accession>
<evidence type="ECO:0000313" key="4">
    <source>
        <dbReference type="Proteomes" id="UP000031390"/>
    </source>
</evidence>
<dbReference type="PATRIC" id="fig|1056807.3.peg.1257"/>
<protein>
    <submittedName>
        <fullName evidence="3">Spy/CpxP family protein refolding chaperone</fullName>
    </submittedName>
</protein>
<dbReference type="GO" id="GO:0042597">
    <property type="term" value="C:periplasmic space"/>
    <property type="evidence" value="ECO:0007669"/>
    <property type="project" value="InterPro"/>
</dbReference>
<reference evidence="2 4" key="1">
    <citation type="submission" date="2014-12" db="EMBL/GenBank/DDBJ databases">
        <title>Genome sequence of Morococcus cerebrosus.</title>
        <authorList>
            <person name="Shin S.-K."/>
            <person name="Yi H."/>
        </authorList>
    </citation>
    <scope>NUCLEOTIDE SEQUENCE [LARGE SCALE GENOMIC DNA]</scope>
    <source>
        <strain evidence="2 4">CIP 81.93</strain>
    </source>
</reference>
<evidence type="ECO:0000256" key="1">
    <source>
        <dbReference type="SAM" id="SignalP"/>
    </source>
</evidence>
<dbReference type="RefSeq" id="WP_003767916.1">
    <property type="nucleotide sequence ID" value="NZ_CP094242.1"/>
</dbReference>
<name>A0A0C1E6N8_9NEIS</name>
<feature type="signal peptide" evidence="1">
    <location>
        <begin position="1"/>
        <end position="27"/>
    </location>
</feature>
<keyword evidence="5" id="KW-1185">Reference proteome</keyword>
<organism evidence="2 4">
    <name type="scientific">Morococcus cerebrosus</name>
    <dbReference type="NCBI Taxonomy" id="1056807"/>
    <lineage>
        <taxon>Bacteria</taxon>
        <taxon>Pseudomonadati</taxon>
        <taxon>Pseudomonadota</taxon>
        <taxon>Betaproteobacteria</taxon>
        <taxon>Neisseriales</taxon>
        <taxon>Neisseriaceae</taxon>
        <taxon>Morococcus</taxon>
    </lineage>
</organism>
<reference evidence="3 5" key="2">
    <citation type="submission" date="2022-03" db="EMBL/GenBank/DDBJ databases">
        <title>Genome sequencing of Morococcus cerebrosus.</title>
        <authorList>
            <person name="Baek M.-G."/>
            <person name="Yi H."/>
        </authorList>
    </citation>
    <scope>NUCLEOTIDE SEQUENCE [LARGE SCALE GENOMIC DNA]</scope>
    <source>
        <strain evidence="3 5">CIP 81.93</strain>
    </source>
</reference>
<dbReference type="EMBL" id="JUFZ01000048">
    <property type="protein sequence ID" value="KIC07744.1"/>
    <property type="molecule type" value="Genomic_DNA"/>
</dbReference>
<dbReference type="Pfam" id="PF07813">
    <property type="entry name" value="LTXXQ"/>
    <property type="match status" value="1"/>
</dbReference>
<dbReference type="GeneID" id="64350310"/>
<dbReference type="EMBL" id="CP094242">
    <property type="protein sequence ID" value="UNV88305.1"/>
    <property type="molecule type" value="Genomic_DNA"/>
</dbReference>
<dbReference type="Proteomes" id="UP000031390">
    <property type="component" value="Unassembled WGS sequence"/>
</dbReference>
<evidence type="ECO:0000313" key="2">
    <source>
        <dbReference type="EMBL" id="KIC07744.1"/>
    </source>
</evidence>
<dbReference type="Proteomes" id="UP000829504">
    <property type="component" value="Chromosome"/>
</dbReference>
<keyword evidence="1" id="KW-0732">Signal</keyword>
<gene>
    <name evidence="2" type="ORF">MCC93_13100</name>
    <name evidence="3" type="ORF">MON37_05130</name>
</gene>
<dbReference type="InterPro" id="IPR012899">
    <property type="entry name" value="LTXXQ"/>
</dbReference>
<evidence type="ECO:0000313" key="3">
    <source>
        <dbReference type="EMBL" id="UNV88305.1"/>
    </source>
</evidence>
<sequence length="142" mass="16649">MSVGFKSYLPLCALSVALLTAVGQAHAGPQYIKLDDFQANCDIRSLNLTQDQHNALRRIRNDYKQASDKAYRKLVRTDRNRRQVIMKILAADNFDQNNARDYVETRYLSSMDFAVEELEIQHRFYHLLNPRQRQIWLSSCLR</sequence>
<evidence type="ECO:0000313" key="5">
    <source>
        <dbReference type="Proteomes" id="UP000829504"/>
    </source>
</evidence>